<dbReference type="GeneID" id="100543103"/>
<dbReference type="InParanoid" id="G1MU77"/>
<dbReference type="KEGG" id="mgp:100543103"/>
<accession>G1MU77</accession>
<dbReference type="InterPro" id="IPR013154">
    <property type="entry name" value="ADH-like_N"/>
</dbReference>
<proteinExistence type="inferred from homology"/>
<organism evidence="4 5">
    <name type="scientific">Meleagris gallopavo</name>
    <name type="common">Wild turkey</name>
    <dbReference type="NCBI Taxonomy" id="9103"/>
    <lineage>
        <taxon>Eukaryota</taxon>
        <taxon>Metazoa</taxon>
        <taxon>Chordata</taxon>
        <taxon>Craniata</taxon>
        <taxon>Vertebrata</taxon>
        <taxon>Euteleostomi</taxon>
        <taxon>Archelosauria</taxon>
        <taxon>Archosauria</taxon>
        <taxon>Dinosauria</taxon>
        <taxon>Saurischia</taxon>
        <taxon>Theropoda</taxon>
        <taxon>Coelurosauria</taxon>
        <taxon>Aves</taxon>
        <taxon>Neognathae</taxon>
        <taxon>Galloanserae</taxon>
        <taxon>Galliformes</taxon>
        <taxon>Phasianidae</taxon>
        <taxon>Meleagridinae</taxon>
        <taxon>Meleagris</taxon>
    </lineage>
</organism>
<evidence type="ECO:0000256" key="1">
    <source>
        <dbReference type="ARBA" id="ARBA00010371"/>
    </source>
</evidence>
<dbReference type="SUPFAM" id="SSF50129">
    <property type="entry name" value="GroES-like"/>
    <property type="match status" value="1"/>
</dbReference>
<dbReference type="InterPro" id="IPR011032">
    <property type="entry name" value="GroES-like_sf"/>
</dbReference>
<dbReference type="HOGENOM" id="CLU_026673_3_1_1"/>
<gene>
    <name evidence="4" type="primary">LOC100543103</name>
</gene>
<dbReference type="SMART" id="SM00829">
    <property type="entry name" value="PKS_ER"/>
    <property type="match status" value="1"/>
</dbReference>
<dbReference type="GO" id="GO:0016491">
    <property type="term" value="F:oxidoreductase activity"/>
    <property type="evidence" value="ECO:0007669"/>
    <property type="project" value="InterPro"/>
</dbReference>
<dbReference type="OrthoDB" id="3509362at2759"/>
<dbReference type="CDD" id="cd08241">
    <property type="entry name" value="QOR1"/>
    <property type="match status" value="1"/>
</dbReference>
<evidence type="ECO:0000259" key="3">
    <source>
        <dbReference type="SMART" id="SM00829"/>
    </source>
</evidence>
<reference evidence="4" key="2">
    <citation type="submission" date="2025-08" db="UniProtKB">
        <authorList>
            <consortium name="Ensembl"/>
        </authorList>
    </citation>
    <scope>IDENTIFICATION</scope>
</reference>
<dbReference type="Ensembl" id="ENSMGAT00000002729.3">
    <property type="protein sequence ID" value="ENSMGAP00000002056.3"/>
    <property type="gene ID" value="ENSMGAG00000002468.3"/>
</dbReference>
<keyword evidence="2" id="KW-0007">Acetylation</keyword>
<dbReference type="Gene3D" id="3.40.50.720">
    <property type="entry name" value="NAD(P)-binding Rossmann-like Domain"/>
    <property type="match status" value="1"/>
</dbReference>
<dbReference type="Pfam" id="PF00107">
    <property type="entry name" value="ADH_zinc_N"/>
    <property type="match status" value="1"/>
</dbReference>
<dbReference type="InterPro" id="IPR020843">
    <property type="entry name" value="ER"/>
</dbReference>
<dbReference type="Proteomes" id="UP000001645">
    <property type="component" value="Chromosome 10"/>
</dbReference>
<dbReference type="PANTHER" id="PTHR43677:SF4">
    <property type="entry name" value="QUINONE OXIDOREDUCTASE-LIKE PROTEIN 2"/>
    <property type="match status" value="1"/>
</dbReference>
<reference evidence="4" key="3">
    <citation type="submission" date="2025-09" db="UniProtKB">
        <authorList>
            <consortium name="Ensembl"/>
        </authorList>
    </citation>
    <scope>IDENTIFICATION</scope>
</reference>
<reference evidence="4 5" key="1">
    <citation type="journal article" date="2010" name="PLoS Biol.">
        <title>Multi-platform next-generation sequencing of the domestic turkey (Meleagris gallopavo): genome assembly and analysis.</title>
        <authorList>
            <person name="Dalloul R.A."/>
            <person name="Long J.A."/>
            <person name="Zimin A.V."/>
            <person name="Aslam L."/>
            <person name="Beal K."/>
            <person name="Blomberg L.A."/>
            <person name="Bouffard P."/>
            <person name="Burt D.W."/>
            <person name="Crasta O."/>
            <person name="Crooijmans R.P."/>
            <person name="Cooper K."/>
            <person name="Coulombe R.A."/>
            <person name="De S."/>
            <person name="Delany M.E."/>
            <person name="Dodgson J.B."/>
            <person name="Dong J.J."/>
            <person name="Evans C."/>
            <person name="Frederickson K.M."/>
            <person name="Flicek P."/>
            <person name="Florea L."/>
            <person name="Folkerts O."/>
            <person name="Groenen M.A."/>
            <person name="Harkins T.T."/>
            <person name="Herrero J."/>
            <person name="Hoffmann S."/>
            <person name="Megens H.J."/>
            <person name="Jiang A."/>
            <person name="de Jong P."/>
            <person name="Kaiser P."/>
            <person name="Kim H."/>
            <person name="Kim K.W."/>
            <person name="Kim S."/>
            <person name="Langenberger D."/>
            <person name="Lee M.K."/>
            <person name="Lee T."/>
            <person name="Mane S."/>
            <person name="Marcais G."/>
            <person name="Marz M."/>
            <person name="McElroy A.P."/>
            <person name="Modise T."/>
            <person name="Nefedov M."/>
            <person name="Notredame C."/>
            <person name="Paton I.R."/>
            <person name="Payne W.S."/>
            <person name="Pertea G."/>
            <person name="Prickett D."/>
            <person name="Puiu D."/>
            <person name="Qioa D."/>
            <person name="Raineri E."/>
            <person name="Ruffier M."/>
            <person name="Salzberg S.L."/>
            <person name="Schatz M.C."/>
            <person name="Scheuring C."/>
            <person name="Schmidt C.J."/>
            <person name="Schroeder S."/>
            <person name="Searle S.M."/>
            <person name="Smith E.J."/>
            <person name="Smith J."/>
            <person name="Sonstegard T.S."/>
            <person name="Stadler P.F."/>
            <person name="Tafer H."/>
            <person name="Tu Z.J."/>
            <person name="Van Tassell C.P."/>
            <person name="Vilella A.J."/>
            <person name="Williams K.P."/>
            <person name="Yorke J.A."/>
            <person name="Zhang L."/>
            <person name="Zhang H.B."/>
            <person name="Zhang X."/>
            <person name="Zhang Y."/>
            <person name="Reed K.M."/>
        </authorList>
    </citation>
    <scope>NUCLEOTIDE SEQUENCE [LARGE SCALE GENOMIC DNA]</scope>
</reference>
<dbReference type="SUPFAM" id="SSF51735">
    <property type="entry name" value="NAD(P)-binding Rossmann-fold domains"/>
    <property type="match status" value="1"/>
</dbReference>
<dbReference type="InterPro" id="IPR051397">
    <property type="entry name" value="Zn-ADH-like_protein"/>
</dbReference>
<name>G1MU77_MELGA</name>
<comment type="similarity">
    <text evidence="1">Belongs to the zinc-containing alcohol dehydrogenase family. Quinone oxidoreductase subfamily.</text>
</comment>
<sequence length="443" mass="47892">MTPYTSSPFPVPPIPHLSPSTSARSKSHYSHLNCSPFPLQPHCFPSLFLIHPTPFPIPFIHPFPHSSLHIPITLVLITFCPPYPPSSSSEELALPFTVPLHLPSRLFTLRLPARHGARGYRAALCTQLAQPLLVQDLPAPRLQPCQVRVRVHYCGLNFADILACQGLYQEKRTPPFTPGMEFSGTVMETGENVSAVKEGHRVIGVSGVSAMAEECIVNEKALWQIPDNMSSEDAAVLPVAYGTAWLALHHRAHLQPQETVLVTAGAGATGLAIIDLAVSVFQAKVIAAAGSDPKCQLVLANGASHAVNYSQNSLREQVTALTGGRGVNVAIEAVGGDIFKAALQSLAWEGRIVVMGFAGGKIPSIPANLLLLKNVSAMGVYWGRYQQEDFPLFSSAMSSLLQYCQEGKIHPQIGAVFKLEEVNEAFNHVLQRKSTGKVIISMK</sequence>
<protein>
    <recommendedName>
        <fullName evidence="3">Enoyl reductase (ER) domain-containing protein</fullName>
    </recommendedName>
</protein>
<feature type="domain" description="Enoyl reductase (ER)" evidence="3">
    <location>
        <begin position="126"/>
        <end position="440"/>
    </location>
</feature>
<dbReference type="Gene3D" id="3.90.180.10">
    <property type="entry name" value="Medium-chain alcohol dehydrogenases, catalytic domain"/>
    <property type="match status" value="1"/>
</dbReference>
<dbReference type="GeneTree" id="ENSGT00940000162916"/>
<dbReference type="Bgee" id="ENSMGAG00000002468">
    <property type="expression patterns" value="Expressed in proventriculus and 15 other cell types or tissues"/>
</dbReference>
<dbReference type="PANTHER" id="PTHR43677">
    <property type="entry name" value="SHORT-CHAIN DEHYDROGENASE/REDUCTASE"/>
    <property type="match status" value="1"/>
</dbReference>
<dbReference type="GO" id="GO:0005739">
    <property type="term" value="C:mitochondrion"/>
    <property type="evidence" value="ECO:0007669"/>
    <property type="project" value="TreeGrafter"/>
</dbReference>
<evidence type="ECO:0000313" key="5">
    <source>
        <dbReference type="Proteomes" id="UP000001645"/>
    </source>
</evidence>
<dbReference type="Pfam" id="PF08240">
    <property type="entry name" value="ADH_N"/>
    <property type="match status" value="1"/>
</dbReference>
<evidence type="ECO:0000313" key="4">
    <source>
        <dbReference type="Ensembl" id="ENSMGAP00000002056.3"/>
    </source>
</evidence>
<dbReference type="InterPro" id="IPR013149">
    <property type="entry name" value="ADH-like_C"/>
</dbReference>
<dbReference type="AlphaFoldDB" id="G1MU77"/>
<keyword evidence="5" id="KW-1185">Reference proteome</keyword>
<dbReference type="RefSeq" id="XP_010714107.1">
    <property type="nucleotide sequence ID" value="XM_010715805.3"/>
</dbReference>
<dbReference type="InterPro" id="IPR036291">
    <property type="entry name" value="NAD(P)-bd_dom_sf"/>
</dbReference>
<evidence type="ECO:0000256" key="2">
    <source>
        <dbReference type="ARBA" id="ARBA00022990"/>
    </source>
</evidence>